<reference evidence="1 2" key="1">
    <citation type="submission" date="2022-06" db="EMBL/GenBank/DDBJ databases">
        <title>Isolation of gut microbiota from human fecal samples.</title>
        <authorList>
            <person name="Pamer E.G."/>
            <person name="Barat B."/>
            <person name="Waligurski E."/>
            <person name="Medina S."/>
            <person name="Paddock L."/>
            <person name="Mostad J."/>
        </authorList>
    </citation>
    <scope>NUCLEOTIDE SEQUENCE [LARGE SCALE GENOMIC DNA]</scope>
    <source>
        <strain evidence="1 2">DFI.6.1</strain>
    </source>
</reference>
<evidence type="ECO:0000313" key="2">
    <source>
        <dbReference type="Proteomes" id="UP001524435"/>
    </source>
</evidence>
<name>A0ABT1SJC7_9FIRM</name>
<evidence type="ECO:0000313" key="1">
    <source>
        <dbReference type="EMBL" id="MCQ5121310.1"/>
    </source>
</evidence>
<comment type="caution">
    <text evidence="1">The sequence shown here is derived from an EMBL/GenBank/DDBJ whole genome shotgun (WGS) entry which is preliminary data.</text>
</comment>
<dbReference type="Pfam" id="PF12669">
    <property type="entry name" value="FeoB_associated"/>
    <property type="match status" value="1"/>
</dbReference>
<dbReference type="RefSeq" id="WP_180963143.1">
    <property type="nucleotide sequence ID" value="NZ_CALVCM010000026.1"/>
</dbReference>
<dbReference type="EMBL" id="JANGCH010000003">
    <property type="protein sequence ID" value="MCQ5121310.1"/>
    <property type="molecule type" value="Genomic_DNA"/>
</dbReference>
<gene>
    <name evidence="1" type="ORF">NE663_03415</name>
</gene>
<proteinExistence type="predicted"/>
<dbReference type="Proteomes" id="UP001524435">
    <property type="component" value="Unassembled WGS sequence"/>
</dbReference>
<accession>A0ABT1SJC7</accession>
<organism evidence="1 2">
    <name type="scientific">Massilicoli timonensis</name>
    <dbReference type="NCBI Taxonomy" id="2015901"/>
    <lineage>
        <taxon>Bacteria</taxon>
        <taxon>Bacillati</taxon>
        <taxon>Bacillota</taxon>
        <taxon>Erysipelotrichia</taxon>
        <taxon>Erysipelotrichales</taxon>
        <taxon>Erysipelotrichaceae</taxon>
        <taxon>Massilicoli</taxon>
    </lineage>
</organism>
<protein>
    <submittedName>
        <fullName evidence="1">FeoB-associated Cys-rich membrane protein</fullName>
    </submittedName>
</protein>
<keyword evidence="2" id="KW-1185">Reference proteome</keyword>
<sequence length="69" mass="7766">MGNVIIVLLLTVIVSLIIRSLWKQHKNHGGCTGNCTSCHQNCHVTYRQSSAEQMRQGPRIVLKVVDHQD</sequence>